<evidence type="ECO:0000256" key="11">
    <source>
        <dbReference type="ARBA" id="ARBA00022833"/>
    </source>
</evidence>
<feature type="domain" description="UBA" evidence="13">
    <location>
        <begin position="88"/>
        <end position="128"/>
    </location>
</feature>
<dbReference type="InterPro" id="IPR018200">
    <property type="entry name" value="USP_CS"/>
</dbReference>
<keyword evidence="7" id="KW-0863">Zinc-finger</keyword>
<feature type="region of interest" description="Disordered" evidence="12">
    <location>
        <begin position="1"/>
        <end position="26"/>
    </location>
</feature>
<dbReference type="InterPro" id="IPR001394">
    <property type="entry name" value="Peptidase_C19_UCH"/>
</dbReference>
<feature type="region of interest" description="Disordered" evidence="12">
    <location>
        <begin position="68"/>
        <end position="91"/>
    </location>
</feature>
<keyword evidence="10" id="KW-0788">Thiol protease</keyword>
<feature type="domain" description="USP" evidence="14">
    <location>
        <begin position="1"/>
        <end position="215"/>
    </location>
</feature>
<dbReference type="CDD" id="cd14385">
    <property type="entry name" value="UBA1_spUBP14_like"/>
    <property type="match status" value="1"/>
</dbReference>
<dbReference type="PROSITE" id="PS50030">
    <property type="entry name" value="UBA"/>
    <property type="match status" value="2"/>
</dbReference>
<dbReference type="PANTHER" id="PTHR46738">
    <property type="entry name" value="UBIQUITIN-ASSOCIATED DOMAIN-CONTAINING PROTEIN 1"/>
    <property type="match status" value="1"/>
</dbReference>
<dbReference type="Gene3D" id="1.10.8.10">
    <property type="entry name" value="DNA helicase RuvA subunit, C-terminal domain"/>
    <property type="match status" value="2"/>
</dbReference>
<dbReference type="GO" id="GO:0000151">
    <property type="term" value="C:ubiquitin ligase complex"/>
    <property type="evidence" value="ECO:0007669"/>
    <property type="project" value="TreeGrafter"/>
</dbReference>
<keyword evidence="4" id="KW-0645">Protease</keyword>
<dbReference type="Pfam" id="PF22562">
    <property type="entry name" value="UBA_7"/>
    <property type="match status" value="2"/>
</dbReference>
<dbReference type="InterPro" id="IPR028889">
    <property type="entry name" value="USP"/>
</dbReference>
<dbReference type="PROSITE" id="PS50235">
    <property type="entry name" value="USP_3"/>
    <property type="match status" value="1"/>
</dbReference>
<dbReference type="GO" id="GO:0008270">
    <property type="term" value="F:zinc ion binding"/>
    <property type="evidence" value="ECO:0007669"/>
    <property type="project" value="UniProtKB-KW"/>
</dbReference>
<dbReference type="PROSITE" id="PS00973">
    <property type="entry name" value="USP_2"/>
    <property type="match status" value="1"/>
</dbReference>
<evidence type="ECO:0000256" key="2">
    <source>
        <dbReference type="ARBA" id="ARBA00009085"/>
    </source>
</evidence>
<feature type="region of interest" description="Disordered" evidence="12">
    <location>
        <begin position="127"/>
        <end position="151"/>
    </location>
</feature>
<evidence type="ECO:0000313" key="15">
    <source>
        <dbReference type="EMBL" id="KAJ2802684.1"/>
    </source>
</evidence>
<dbReference type="InterPro" id="IPR009060">
    <property type="entry name" value="UBA-like_sf"/>
</dbReference>
<dbReference type="AlphaFoldDB" id="A0A9W8I134"/>
<sequence length="216" mass="23566">PGEELLPEDEPADAPASEQQEQQVDEEVVAQLESMGFPRVRCVKAIKKTGNCGAEAAMNWIFEHMEDPDIDAPEPEQQPQQPSAASSSVDPAAVEQLMAMGFPKDRVERALGQTSGDANRALDRLLSSADDDDDDNAAANPESEASRDDSANASKFELTGFVSHKGTSVHCGHYVASIRHGLGDTGKWFLFNDSKVVEQPEPQPEQAYVYFFTRID</sequence>
<evidence type="ECO:0000256" key="9">
    <source>
        <dbReference type="ARBA" id="ARBA00022801"/>
    </source>
</evidence>
<feature type="compositionally biased region" description="Low complexity" evidence="12">
    <location>
        <begin position="75"/>
        <end position="91"/>
    </location>
</feature>
<evidence type="ECO:0000256" key="1">
    <source>
        <dbReference type="ARBA" id="ARBA00000707"/>
    </source>
</evidence>
<evidence type="ECO:0000256" key="5">
    <source>
        <dbReference type="ARBA" id="ARBA00022723"/>
    </source>
</evidence>
<evidence type="ECO:0000256" key="3">
    <source>
        <dbReference type="ARBA" id="ARBA00012759"/>
    </source>
</evidence>
<feature type="domain" description="UBA" evidence="13">
    <location>
        <begin position="23"/>
        <end position="64"/>
    </location>
</feature>
<dbReference type="EMBL" id="JANBUO010000624">
    <property type="protein sequence ID" value="KAJ2802684.1"/>
    <property type="molecule type" value="Genomic_DNA"/>
</dbReference>
<dbReference type="EC" id="3.4.19.12" evidence="3"/>
<comment type="caution">
    <text evidence="15">The sequence shown here is derived from an EMBL/GenBank/DDBJ whole genome shotgun (WGS) entry which is preliminary data.</text>
</comment>
<dbReference type="SUPFAM" id="SSF54001">
    <property type="entry name" value="Cysteine proteinases"/>
    <property type="match status" value="1"/>
</dbReference>
<evidence type="ECO:0000256" key="12">
    <source>
        <dbReference type="SAM" id="MobiDB-lite"/>
    </source>
</evidence>
<proteinExistence type="inferred from homology"/>
<keyword evidence="8" id="KW-0833">Ubl conjugation pathway</keyword>
<dbReference type="Proteomes" id="UP001140094">
    <property type="component" value="Unassembled WGS sequence"/>
</dbReference>
<reference evidence="15" key="1">
    <citation type="submission" date="2022-07" db="EMBL/GenBank/DDBJ databases">
        <title>Phylogenomic reconstructions and comparative analyses of Kickxellomycotina fungi.</title>
        <authorList>
            <person name="Reynolds N.K."/>
            <person name="Stajich J.E."/>
            <person name="Barry K."/>
            <person name="Grigoriev I.V."/>
            <person name="Crous P."/>
            <person name="Smith M.E."/>
        </authorList>
    </citation>
    <scope>NUCLEOTIDE SEQUENCE</scope>
    <source>
        <strain evidence="15">NRRL 1565</strain>
    </source>
</reference>
<dbReference type="PANTHER" id="PTHR46738:SF1">
    <property type="entry name" value="UBIQUITIN-ASSOCIATED DOMAIN-CONTAINING PROTEIN 1"/>
    <property type="match status" value="1"/>
</dbReference>
<organism evidence="15 16">
    <name type="scientific">Coemansia guatemalensis</name>
    <dbReference type="NCBI Taxonomy" id="2761395"/>
    <lineage>
        <taxon>Eukaryota</taxon>
        <taxon>Fungi</taxon>
        <taxon>Fungi incertae sedis</taxon>
        <taxon>Zoopagomycota</taxon>
        <taxon>Kickxellomycotina</taxon>
        <taxon>Kickxellomycetes</taxon>
        <taxon>Kickxellales</taxon>
        <taxon>Kickxellaceae</taxon>
        <taxon>Coemansia</taxon>
    </lineage>
</organism>
<dbReference type="OrthoDB" id="361536at2759"/>
<feature type="non-terminal residue" evidence="15">
    <location>
        <position position="1"/>
    </location>
</feature>
<evidence type="ECO:0000256" key="7">
    <source>
        <dbReference type="ARBA" id="ARBA00022771"/>
    </source>
</evidence>
<dbReference type="Gene3D" id="3.90.70.10">
    <property type="entry name" value="Cysteine proteinases"/>
    <property type="match status" value="1"/>
</dbReference>
<comment type="similarity">
    <text evidence="2">Belongs to the peptidase C19 family.</text>
</comment>
<dbReference type="FunFam" id="1.10.8.10:FF:000103">
    <property type="entry name" value="Ubiquitin carboxyl-terminal hydrolase"/>
    <property type="match status" value="1"/>
</dbReference>
<accession>A0A9W8I134</accession>
<dbReference type="GO" id="GO:0006508">
    <property type="term" value="P:proteolysis"/>
    <property type="evidence" value="ECO:0007669"/>
    <property type="project" value="UniProtKB-KW"/>
</dbReference>
<comment type="catalytic activity">
    <reaction evidence="1">
        <text>Thiol-dependent hydrolysis of ester, thioester, amide, peptide and isopeptide bonds formed by the C-terminal Gly of ubiquitin (a 76-residue protein attached to proteins as an intracellular targeting signal).</text>
        <dbReference type="EC" id="3.4.19.12"/>
    </reaction>
</comment>
<evidence type="ECO:0000259" key="14">
    <source>
        <dbReference type="PROSITE" id="PS50235"/>
    </source>
</evidence>
<dbReference type="SMART" id="SM00165">
    <property type="entry name" value="UBA"/>
    <property type="match status" value="2"/>
</dbReference>
<gene>
    <name evidence="15" type="primary">ubp14_1</name>
    <name evidence="15" type="ORF">H4R20_003188</name>
</gene>
<keyword evidence="16" id="KW-1185">Reference proteome</keyword>
<keyword evidence="11" id="KW-0862">Zinc</keyword>
<dbReference type="InterPro" id="IPR038765">
    <property type="entry name" value="Papain-like_cys_pep_sf"/>
</dbReference>
<keyword evidence="6" id="KW-0677">Repeat</keyword>
<dbReference type="SUPFAM" id="SSF46934">
    <property type="entry name" value="UBA-like"/>
    <property type="match status" value="1"/>
</dbReference>
<evidence type="ECO:0000313" key="16">
    <source>
        <dbReference type="Proteomes" id="UP001140094"/>
    </source>
</evidence>
<name>A0A9W8I134_9FUNG</name>
<evidence type="ECO:0000256" key="10">
    <source>
        <dbReference type="ARBA" id="ARBA00022807"/>
    </source>
</evidence>
<evidence type="ECO:0000256" key="6">
    <source>
        <dbReference type="ARBA" id="ARBA00022737"/>
    </source>
</evidence>
<keyword evidence="9 15" id="KW-0378">Hydrolase</keyword>
<feature type="compositionally biased region" description="Acidic residues" evidence="12">
    <location>
        <begin position="1"/>
        <end position="12"/>
    </location>
</feature>
<evidence type="ECO:0000256" key="4">
    <source>
        <dbReference type="ARBA" id="ARBA00022670"/>
    </source>
</evidence>
<dbReference type="Pfam" id="PF00443">
    <property type="entry name" value="UCH"/>
    <property type="match status" value="1"/>
</dbReference>
<dbReference type="GO" id="GO:0004843">
    <property type="term" value="F:cysteine-type deubiquitinase activity"/>
    <property type="evidence" value="ECO:0007669"/>
    <property type="project" value="UniProtKB-EC"/>
</dbReference>
<dbReference type="InterPro" id="IPR015940">
    <property type="entry name" value="UBA"/>
</dbReference>
<keyword evidence="5" id="KW-0479">Metal-binding</keyword>
<dbReference type="InterPro" id="IPR052476">
    <property type="entry name" value="UBAC1"/>
</dbReference>
<protein>
    <recommendedName>
        <fullName evidence="3">ubiquitinyl hydrolase 1</fullName>
        <ecNumber evidence="3">3.4.19.12</ecNumber>
    </recommendedName>
</protein>
<dbReference type="CDD" id="cd14270">
    <property type="entry name" value="UBA"/>
    <property type="match status" value="1"/>
</dbReference>
<dbReference type="GO" id="GO:0016579">
    <property type="term" value="P:protein deubiquitination"/>
    <property type="evidence" value="ECO:0007669"/>
    <property type="project" value="InterPro"/>
</dbReference>
<evidence type="ECO:0000256" key="8">
    <source>
        <dbReference type="ARBA" id="ARBA00022786"/>
    </source>
</evidence>
<evidence type="ECO:0000259" key="13">
    <source>
        <dbReference type="PROSITE" id="PS50030"/>
    </source>
</evidence>